<sequence>MTHKTVVERDAMVANMAPSLVTGIWRIVRIEPANAATLLGEAIATFRETEGVSAIVPAGLADECGQTGPDFCQITLQVHSDLEGVGLTAAVSGALADQGIACNVVAAFYHDHIFVPASDADRAMEVLNQLSSTAGGRS</sequence>
<evidence type="ECO:0000313" key="3">
    <source>
        <dbReference type="Proteomes" id="UP000561181"/>
    </source>
</evidence>
<dbReference type="InterPro" id="IPR045865">
    <property type="entry name" value="ACT-like_dom_sf"/>
</dbReference>
<proteinExistence type="predicted"/>
<comment type="caution">
    <text evidence="2">The sequence shown here is derived from an EMBL/GenBank/DDBJ whole genome shotgun (WGS) entry which is preliminary data.</text>
</comment>
<reference evidence="2 3" key="1">
    <citation type="submission" date="2020-04" db="EMBL/GenBank/DDBJ databases">
        <authorList>
            <person name="Liu A."/>
        </authorList>
    </citation>
    <scope>NUCLEOTIDE SEQUENCE [LARGE SCALE GENOMIC DNA]</scope>
    <source>
        <strain evidence="2 3">RZ02</strain>
    </source>
</reference>
<evidence type="ECO:0000259" key="1">
    <source>
        <dbReference type="Pfam" id="PF13840"/>
    </source>
</evidence>
<dbReference type="PANTHER" id="PTHR39199:SF1">
    <property type="entry name" value="BLR5128 PROTEIN"/>
    <property type="match status" value="1"/>
</dbReference>
<dbReference type="PANTHER" id="PTHR39199">
    <property type="entry name" value="BLR5128 PROTEIN"/>
    <property type="match status" value="1"/>
</dbReference>
<gene>
    <name evidence="2" type="ORF">HKD42_00715</name>
</gene>
<dbReference type="InterPro" id="IPR027795">
    <property type="entry name" value="CASTOR_ACT_dom"/>
</dbReference>
<dbReference type="RefSeq" id="WP_170009383.1">
    <property type="nucleotide sequence ID" value="NZ_JABCRE010000002.1"/>
</dbReference>
<dbReference type="Gene3D" id="3.30.2130.10">
    <property type="entry name" value="VC0802-like"/>
    <property type="match status" value="1"/>
</dbReference>
<dbReference type="AlphaFoldDB" id="A0A848QK82"/>
<keyword evidence="3" id="KW-1185">Reference proteome</keyword>
<dbReference type="Proteomes" id="UP000561181">
    <property type="component" value="Unassembled WGS sequence"/>
</dbReference>
<organism evidence="2 3">
    <name type="scientific">Pontixanthobacter rizhaonensis</name>
    <dbReference type="NCBI Taxonomy" id="2730337"/>
    <lineage>
        <taxon>Bacteria</taxon>
        <taxon>Pseudomonadati</taxon>
        <taxon>Pseudomonadota</taxon>
        <taxon>Alphaproteobacteria</taxon>
        <taxon>Sphingomonadales</taxon>
        <taxon>Erythrobacteraceae</taxon>
        <taxon>Pontixanthobacter</taxon>
    </lineage>
</organism>
<feature type="domain" description="CASTOR ACT" evidence="1">
    <location>
        <begin position="73"/>
        <end position="128"/>
    </location>
</feature>
<dbReference type="Pfam" id="PF13840">
    <property type="entry name" value="ACT_7"/>
    <property type="match status" value="1"/>
</dbReference>
<accession>A0A848QK82</accession>
<protein>
    <submittedName>
        <fullName evidence="2">ACT domain-containing protein</fullName>
    </submittedName>
</protein>
<dbReference type="SUPFAM" id="SSF55021">
    <property type="entry name" value="ACT-like"/>
    <property type="match status" value="2"/>
</dbReference>
<evidence type="ECO:0000313" key="2">
    <source>
        <dbReference type="EMBL" id="NMW30585.1"/>
    </source>
</evidence>
<dbReference type="EMBL" id="JABCRE010000002">
    <property type="protein sequence ID" value="NMW30585.1"/>
    <property type="molecule type" value="Genomic_DNA"/>
</dbReference>
<name>A0A848QK82_9SPHN</name>